<evidence type="ECO:0000256" key="4">
    <source>
        <dbReference type="RuleBase" id="RU362028"/>
    </source>
</evidence>
<proteinExistence type="inferred from homology"/>
<name>A0A1F5ZQJ9_9BACT</name>
<evidence type="ECO:0000256" key="1">
    <source>
        <dbReference type="ARBA" id="ARBA00010876"/>
    </source>
</evidence>
<organism evidence="6 7">
    <name type="scientific">Candidatus Gottesmanbacteria bacterium RIFCSPHIGHO2_01_FULL_39_10</name>
    <dbReference type="NCBI Taxonomy" id="1798375"/>
    <lineage>
        <taxon>Bacteria</taxon>
        <taxon>Candidatus Gottesmaniibacteriota</taxon>
    </lineage>
</organism>
<comment type="function">
    <text evidence="4">Responsible for synthesis of pseudouridine from uracil.</text>
</comment>
<comment type="catalytic activity">
    <reaction evidence="4">
        <text>a uridine in RNA = a pseudouridine in RNA</text>
        <dbReference type="Rhea" id="RHEA:48348"/>
        <dbReference type="Rhea" id="RHEA-COMP:12068"/>
        <dbReference type="Rhea" id="RHEA-COMP:12069"/>
        <dbReference type="ChEBI" id="CHEBI:65314"/>
        <dbReference type="ChEBI" id="CHEBI:65315"/>
    </reaction>
</comment>
<evidence type="ECO:0000259" key="5">
    <source>
        <dbReference type="Pfam" id="PF00849"/>
    </source>
</evidence>
<dbReference type="Pfam" id="PF00849">
    <property type="entry name" value="PseudoU_synth_2"/>
    <property type="match status" value="1"/>
</dbReference>
<evidence type="ECO:0000256" key="3">
    <source>
        <dbReference type="PIRSR" id="PIRSR606225-1"/>
    </source>
</evidence>
<dbReference type="PANTHER" id="PTHR21600">
    <property type="entry name" value="MITOCHONDRIAL RNA PSEUDOURIDINE SYNTHASE"/>
    <property type="match status" value="1"/>
</dbReference>
<dbReference type="InterPro" id="IPR006145">
    <property type="entry name" value="PsdUridine_synth_RsuA/RluA"/>
</dbReference>
<dbReference type="Proteomes" id="UP000177383">
    <property type="component" value="Unassembled WGS sequence"/>
</dbReference>
<dbReference type="InterPro" id="IPR006224">
    <property type="entry name" value="PsdUridine_synth_RluA-like_CS"/>
</dbReference>
<feature type="domain" description="Pseudouridine synthase RsuA/RluA-like" evidence="5">
    <location>
        <begin position="11"/>
        <end position="182"/>
    </location>
</feature>
<dbReference type="STRING" id="1798375.A2773_02665"/>
<comment type="caution">
    <text evidence="6">The sequence shown here is derived from an EMBL/GenBank/DDBJ whole genome shotgun (WGS) entry which is preliminary data.</text>
</comment>
<dbReference type="PROSITE" id="PS01129">
    <property type="entry name" value="PSI_RLU"/>
    <property type="match status" value="1"/>
</dbReference>
<protein>
    <recommendedName>
        <fullName evidence="4">Pseudouridine synthase</fullName>
        <ecNumber evidence="4">5.4.99.-</ecNumber>
    </recommendedName>
</protein>
<dbReference type="GO" id="GO:0009982">
    <property type="term" value="F:pseudouridine synthase activity"/>
    <property type="evidence" value="ECO:0007669"/>
    <property type="project" value="InterPro"/>
</dbReference>
<gene>
    <name evidence="6" type="ORF">A2773_02665</name>
</gene>
<keyword evidence="2 4" id="KW-0413">Isomerase</keyword>
<evidence type="ECO:0000256" key="2">
    <source>
        <dbReference type="ARBA" id="ARBA00023235"/>
    </source>
</evidence>
<feature type="active site" evidence="3">
    <location>
        <position position="75"/>
    </location>
</feature>
<evidence type="ECO:0000313" key="6">
    <source>
        <dbReference type="EMBL" id="OGG14663.1"/>
    </source>
</evidence>
<dbReference type="GO" id="GO:0140098">
    <property type="term" value="F:catalytic activity, acting on RNA"/>
    <property type="evidence" value="ECO:0007669"/>
    <property type="project" value="UniProtKB-ARBA"/>
</dbReference>
<dbReference type="Gene3D" id="3.30.2350.10">
    <property type="entry name" value="Pseudouridine synthase"/>
    <property type="match status" value="1"/>
</dbReference>
<dbReference type="GO" id="GO:0003723">
    <property type="term" value="F:RNA binding"/>
    <property type="evidence" value="ECO:0007669"/>
    <property type="project" value="InterPro"/>
</dbReference>
<evidence type="ECO:0000313" key="7">
    <source>
        <dbReference type="Proteomes" id="UP000177383"/>
    </source>
</evidence>
<dbReference type="CDD" id="cd02869">
    <property type="entry name" value="PseudoU_synth_RluA_like"/>
    <property type="match status" value="1"/>
</dbReference>
<dbReference type="NCBIfam" id="TIGR00005">
    <property type="entry name" value="rluA_subfam"/>
    <property type="match status" value="1"/>
</dbReference>
<dbReference type="SUPFAM" id="SSF55120">
    <property type="entry name" value="Pseudouridine synthase"/>
    <property type="match status" value="1"/>
</dbReference>
<dbReference type="EMBL" id="MFJE01000013">
    <property type="protein sequence ID" value="OGG14663.1"/>
    <property type="molecule type" value="Genomic_DNA"/>
</dbReference>
<sequence length="249" mass="28541">MNIPIIFEDSDLIVIDKPSGVIVNKAESVKTETVQEWIEKKFSIFLPRRQAGNFQFSKNKESEFYSRAGIVHRLDKETSGILLIAKTPDAFENLQAQFKNREVTKKYITLAHGKLETSSTIKASVGRLPWNRERFGVLAGGRDAETSYDVLKHYKSSLGEIFSLLDVTPLTGRTHQIRIHLKYAGHPVACDPFYGGRKVYKRDLKFCPRLFLHAAYIKFKHPKTNSFMEFRSKLPQDLDEVLEKLASYV</sequence>
<dbReference type="EC" id="5.4.99.-" evidence="4"/>
<dbReference type="InterPro" id="IPR050188">
    <property type="entry name" value="RluA_PseudoU_synthase"/>
</dbReference>
<dbReference type="PANTHER" id="PTHR21600:SF44">
    <property type="entry name" value="RIBOSOMAL LARGE SUBUNIT PSEUDOURIDINE SYNTHASE D"/>
    <property type="match status" value="1"/>
</dbReference>
<accession>A0A1F5ZQJ9</accession>
<dbReference type="GO" id="GO:0000455">
    <property type="term" value="P:enzyme-directed rRNA pseudouridine synthesis"/>
    <property type="evidence" value="ECO:0007669"/>
    <property type="project" value="TreeGrafter"/>
</dbReference>
<comment type="similarity">
    <text evidence="1 4">Belongs to the pseudouridine synthase RluA family.</text>
</comment>
<dbReference type="InterPro" id="IPR020103">
    <property type="entry name" value="PsdUridine_synth_cat_dom_sf"/>
</dbReference>
<dbReference type="InterPro" id="IPR006225">
    <property type="entry name" value="PsdUridine_synth_RluC/D"/>
</dbReference>
<reference evidence="6 7" key="1">
    <citation type="journal article" date="2016" name="Nat. Commun.">
        <title>Thousands of microbial genomes shed light on interconnected biogeochemical processes in an aquifer system.</title>
        <authorList>
            <person name="Anantharaman K."/>
            <person name="Brown C.T."/>
            <person name="Hug L.A."/>
            <person name="Sharon I."/>
            <person name="Castelle C.J."/>
            <person name="Probst A.J."/>
            <person name="Thomas B.C."/>
            <person name="Singh A."/>
            <person name="Wilkins M.J."/>
            <person name="Karaoz U."/>
            <person name="Brodie E.L."/>
            <person name="Williams K.H."/>
            <person name="Hubbard S.S."/>
            <person name="Banfield J.F."/>
        </authorList>
    </citation>
    <scope>NUCLEOTIDE SEQUENCE [LARGE SCALE GENOMIC DNA]</scope>
</reference>
<dbReference type="AlphaFoldDB" id="A0A1F5ZQJ9"/>